<evidence type="ECO:0000259" key="2">
    <source>
        <dbReference type="Pfam" id="PF00535"/>
    </source>
</evidence>
<dbReference type="InterPro" id="IPR001173">
    <property type="entry name" value="Glyco_trans_2-like"/>
</dbReference>
<comment type="caution">
    <text evidence="3">The sequence shown here is derived from an EMBL/GenBank/DDBJ whole genome shotgun (WGS) entry which is preliminary data.</text>
</comment>
<name>A0A9X3WBJ3_9BACI</name>
<gene>
    <name evidence="3" type="ORF">NC799_06680</name>
</gene>
<dbReference type="SUPFAM" id="SSF53448">
    <property type="entry name" value="Nucleotide-diphospho-sugar transferases"/>
    <property type="match status" value="1"/>
</dbReference>
<dbReference type="InterPro" id="IPR029044">
    <property type="entry name" value="Nucleotide-diphossugar_trans"/>
</dbReference>
<dbReference type="RefSeq" id="WP_272445615.1">
    <property type="nucleotide sequence ID" value="NZ_JAMQKC010000004.1"/>
</dbReference>
<reference evidence="3" key="1">
    <citation type="submission" date="2022-06" db="EMBL/GenBank/DDBJ databases">
        <title>Aquibacillus sp. a new bacterium isolated from soil saline samples.</title>
        <authorList>
            <person name="Galisteo C."/>
            <person name="De La Haba R."/>
            <person name="Sanchez-Porro C."/>
            <person name="Ventosa A."/>
        </authorList>
    </citation>
    <scope>NUCLEOTIDE SEQUENCE</scope>
    <source>
        <strain evidence="3">3ASR75-54</strain>
    </source>
</reference>
<proteinExistence type="inferred from homology"/>
<organism evidence="3 4">
    <name type="scientific">Aquibacillus salsiterrae</name>
    <dbReference type="NCBI Taxonomy" id="2950439"/>
    <lineage>
        <taxon>Bacteria</taxon>
        <taxon>Bacillati</taxon>
        <taxon>Bacillota</taxon>
        <taxon>Bacilli</taxon>
        <taxon>Bacillales</taxon>
        <taxon>Bacillaceae</taxon>
        <taxon>Aquibacillus</taxon>
    </lineage>
</organism>
<evidence type="ECO:0000256" key="1">
    <source>
        <dbReference type="ARBA" id="ARBA00006739"/>
    </source>
</evidence>
<dbReference type="Gene3D" id="3.90.550.10">
    <property type="entry name" value="Spore Coat Polysaccharide Biosynthesis Protein SpsA, Chain A"/>
    <property type="match status" value="1"/>
</dbReference>
<accession>A0A9X3WBJ3</accession>
<sequence length="298" mass="34568">MEIQVTVFTPTYNRGYIIEKLYNSLKNQQCKSFEWVVVDDGSTDDTMALFKEWGKKEHGFPIRYYYKSNGGKHRAINDGVKHANGRLFIIVDSDDYLTEDAIKMILEREVEIRDQGSFAGLGFNKGKDRKSIVGSTFQGESLDATSIQRINHNITGDKAEVFYTNILRHYQFPEFPNEKFITENVVWYKIANDGYKIRWFNEIIYICEYLDDGLTSNANSLALNNFNGYTYTIKELLKYNLHPKEKAVLIGVYTRTAKIKGLSFKEISKNIGINIFVCYFLEKLSKISRFIKSYIKSK</sequence>
<dbReference type="EMBL" id="JAMQKC010000004">
    <property type="protein sequence ID" value="MDC3416600.1"/>
    <property type="molecule type" value="Genomic_DNA"/>
</dbReference>
<dbReference type="GO" id="GO:0016758">
    <property type="term" value="F:hexosyltransferase activity"/>
    <property type="evidence" value="ECO:0007669"/>
    <property type="project" value="UniProtKB-ARBA"/>
</dbReference>
<keyword evidence="4" id="KW-1185">Reference proteome</keyword>
<evidence type="ECO:0000313" key="3">
    <source>
        <dbReference type="EMBL" id="MDC3416600.1"/>
    </source>
</evidence>
<evidence type="ECO:0000313" key="4">
    <source>
        <dbReference type="Proteomes" id="UP001145069"/>
    </source>
</evidence>
<comment type="similarity">
    <text evidence="1">Belongs to the glycosyltransferase 2 family.</text>
</comment>
<dbReference type="PANTHER" id="PTHR22916">
    <property type="entry name" value="GLYCOSYLTRANSFERASE"/>
    <property type="match status" value="1"/>
</dbReference>
<dbReference type="Proteomes" id="UP001145069">
    <property type="component" value="Unassembled WGS sequence"/>
</dbReference>
<dbReference type="AlphaFoldDB" id="A0A9X3WBJ3"/>
<dbReference type="PANTHER" id="PTHR22916:SF3">
    <property type="entry name" value="UDP-GLCNAC:BETAGAL BETA-1,3-N-ACETYLGLUCOSAMINYLTRANSFERASE-LIKE PROTEIN 1"/>
    <property type="match status" value="1"/>
</dbReference>
<dbReference type="CDD" id="cd00761">
    <property type="entry name" value="Glyco_tranf_GTA_type"/>
    <property type="match status" value="1"/>
</dbReference>
<dbReference type="Pfam" id="PF00535">
    <property type="entry name" value="Glycos_transf_2"/>
    <property type="match status" value="1"/>
</dbReference>
<protein>
    <submittedName>
        <fullName evidence="3">Glycosyltransferase family 2 protein</fullName>
    </submittedName>
</protein>
<feature type="domain" description="Glycosyltransferase 2-like" evidence="2">
    <location>
        <begin position="6"/>
        <end position="127"/>
    </location>
</feature>